<evidence type="ECO:0000256" key="5">
    <source>
        <dbReference type="ARBA" id="ARBA00022793"/>
    </source>
</evidence>
<evidence type="ECO:0000256" key="2">
    <source>
        <dbReference type="ARBA" id="ARBA00001964"/>
    </source>
</evidence>
<dbReference type="Gene3D" id="3.40.50.1220">
    <property type="entry name" value="TPP-binding domain"/>
    <property type="match status" value="1"/>
</dbReference>
<dbReference type="Pfam" id="PF00205">
    <property type="entry name" value="TPP_enzyme_M"/>
    <property type="match status" value="1"/>
</dbReference>
<gene>
    <name evidence="15" type="ORF">DES32_2961</name>
</gene>
<dbReference type="GO" id="GO:0004737">
    <property type="term" value="F:pyruvate decarboxylase activity"/>
    <property type="evidence" value="ECO:0007669"/>
    <property type="project" value="TreeGrafter"/>
</dbReference>
<comment type="caution">
    <text evidence="15">The sequence shown here is derived from an EMBL/GenBank/DDBJ whole genome shotgun (WGS) entry which is preliminary data.</text>
</comment>
<dbReference type="Pfam" id="PF02776">
    <property type="entry name" value="TPP_enzyme_N"/>
    <property type="match status" value="1"/>
</dbReference>
<dbReference type="GO" id="GO:0005829">
    <property type="term" value="C:cytosol"/>
    <property type="evidence" value="ECO:0007669"/>
    <property type="project" value="TreeGrafter"/>
</dbReference>
<evidence type="ECO:0000256" key="10">
    <source>
        <dbReference type="RuleBase" id="RU362132"/>
    </source>
</evidence>
<dbReference type="Gene3D" id="3.40.50.970">
    <property type="match status" value="2"/>
</dbReference>
<evidence type="ECO:0000313" key="16">
    <source>
        <dbReference type="Proteomes" id="UP000256900"/>
    </source>
</evidence>
<feature type="compositionally biased region" description="Low complexity" evidence="11">
    <location>
        <begin position="42"/>
        <end position="58"/>
    </location>
</feature>
<feature type="domain" description="Thiamine pyrophosphate enzyme central" evidence="12">
    <location>
        <begin position="255"/>
        <end position="348"/>
    </location>
</feature>
<proteinExistence type="inferred from homology"/>
<dbReference type="PANTHER" id="PTHR43452:SF30">
    <property type="entry name" value="PYRUVATE DECARBOXYLASE ISOZYME 1-RELATED"/>
    <property type="match status" value="1"/>
</dbReference>
<feature type="region of interest" description="Disordered" evidence="11">
    <location>
        <begin position="38"/>
        <end position="58"/>
    </location>
</feature>
<evidence type="ECO:0000259" key="14">
    <source>
        <dbReference type="Pfam" id="PF02776"/>
    </source>
</evidence>
<feature type="domain" description="Thiamine pyrophosphate enzyme N-terminal TPP-binding" evidence="14">
    <location>
        <begin position="64"/>
        <end position="170"/>
    </location>
</feature>
<dbReference type="PROSITE" id="PS00187">
    <property type="entry name" value="TPP_ENZYMES"/>
    <property type="match status" value="1"/>
</dbReference>
<dbReference type="InterPro" id="IPR011766">
    <property type="entry name" value="TPP_enzyme_TPP-bd"/>
</dbReference>
<evidence type="ECO:0000259" key="12">
    <source>
        <dbReference type="Pfam" id="PF00205"/>
    </source>
</evidence>
<dbReference type="InterPro" id="IPR029061">
    <property type="entry name" value="THDP-binding"/>
</dbReference>
<dbReference type="GO" id="GO:0000949">
    <property type="term" value="P:aromatic amino acid family catabolic process to alcohol via Ehrlich pathway"/>
    <property type="evidence" value="ECO:0007669"/>
    <property type="project" value="TreeGrafter"/>
</dbReference>
<dbReference type="InterPro" id="IPR012000">
    <property type="entry name" value="Thiamin_PyroP_enz_cen_dom"/>
</dbReference>
<dbReference type="FunFam" id="3.40.50.970:FF:000024">
    <property type="entry name" value="Pyruvate decarboxylase isozyme"/>
    <property type="match status" value="1"/>
</dbReference>
<keyword evidence="6 9" id="KW-0460">Magnesium</keyword>
<dbReference type="GO" id="GO:0000287">
    <property type="term" value="F:magnesium ion binding"/>
    <property type="evidence" value="ECO:0007669"/>
    <property type="project" value="InterPro"/>
</dbReference>
<sequence length="603" mass="64264">MAGIAAPLRNAVPKKLAPGYICIRREIAGFHARPNPSFSHGPSLPSTRTTCTTSSTPAASAGETIGDYLIRRLGDEGIGHIFGVPGDFVLALFKKLEDSPLKVVNTCDEQGAGFAADAYARLHSLGVVCITYAVGGLKIVNAVAQAFAERSPVVVISGAPGLGERARNGLIHHKVRNFDSQQKIFEEITVATAILDDPGSAADEIDRALELARRHSRPVYIELPRDMVSATLLPGRGHALPAEASDADVLGFALTEAAEKIAAAARPVILAGLEIHRFRLQEALVKFAHATGIPVASTIGGKSVFPESDPAYVGVYEGAMGSDSARDIIEQSDCVILLGAMLTDINLGIYTAHIDRSASIYAGRDRVTVGFRSYDGVYMDDFIRGLAERPWTKRALPAFVHPGHPGPFAASDREMTVAALFHQINAFLADDMIVIADPGDALFGAGDLYIHDGAHFLAPAYYCSLGFAVPAAIGVAAAAPHLRPLVLVGDGAFQMTGMELSTIARYGMNPIVIVLDNDGYGTERPMLDGAFNDVHRWNFARIPEVLASGLGIKVTTEREMAAALEQARANTQGYTLIQVMLDRNDHSAALSRLTAKLAERVAR</sequence>
<dbReference type="AlphaFoldDB" id="A0A3D9YNF8"/>
<evidence type="ECO:0000256" key="9">
    <source>
        <dbReference type="PIRSR" id="PIRSR036565-2"/>
    </source>
</evidence>
<keyword evidence="7 10" id="KW-0786">Thiamine pyrophosphate</keyword>
<accession>A0A3D9YNF8</accession>
<organism evidence="15 16">
    <name type="scientific">Methylovirgula ligni</name>
    <dbReference type="NCBI Taxonomy" id="569860"/>
    <lineage>
        <taxon>Bacteria</taxon>
        <taxon>Pseudomonadati</taxon>
        <taxon>Pseudomonadota</taxon>
        <taxon>Alphaproteobacteria</taxon>
        <taxon>Hyphomicrobiales</taxon>
        <taxon>Beijerinckiaceae</taxon>
        <taxon>Methylovirgula</taxon>
    </lineage>
</organism>
<dbReference type="CDD" id="cd07038">
    <property type="entry name" value="TPP_PYR_PDC_IPDC_like"/>
    <property type="match status" value="1"/>
</dbReference>
<dbReference type="RefSeq" id="WP_245411351.1">
    <property type="nucleotide sequence ID" value="NZ_CP025086.1"/>
</dbReference>
<dbReference type="InterPro" id="IPR029035">
    <property type="entry name" value="DHS-like_NAD/FAD-binding_dom"/>
</dbReference>
<evidence type="ECO:0000259" key="13">
    <source>
        <dbReference type="Pfam" id="PF02775"/>
    </source>
</evidence>
<dbReference type="InterPro" id="IPR000399">
    <property type="entry name" value="TPP-bd_CS"/>
</dbReference>
<dbReference type="InterPro" id="IPR047213">
    <property type="entry name" value="TPP_PYR_PDC_IPDC-like"/>
</dbReference>
<keyword evidence="4 9" id="KW-0479">Metal-binding</keyword>
<evidence type="ECO:0000256" key="1">
    <source>
        <dbReference type="ARBA" id="ARBA00001920"/>
    </source>
</evidence>
<comment type="cofactor">
    <cofactor evidence="1">
        <name>a metal cation</name>
        <dbReference type="ChEBI" id="CHEBI:25213"/>
    </cofactor>
</comment>
<comment type="cofactor">
    <cofactor evidence="9">
        <name>Mg(2+)</name>
        <dbReference type="ChEBI" id="CHEBI:18420"/>
    </cofactor>
    <text evidence="9">Binds 1 Mg(2+) per subunit.</text>
</comment>
<evidence type="ECO:0000256" key="8">
    <source>
        <dbReference type="ARBA" id="ARBA00023239"/>
    </source>
</evidence>
<dbReference type="PANTHER" id="PTHR43452">
    <property type="entry name" value="PYRUVATE DECARBOXYLASE"/>
    <property type="match status" value="1"/>
</dbReference>
<feature type="binding site" evidence="9">
    <location>
        <position position="519"/>
    </location>
    <ligand>
        <name>Mg(2+)</name>
        <dbReference type="ChEBI" id="CHEBI:18420"/>
    </ligand>
</feature>
<feature type="binding site" evidence="9">
    <location>
        <position position="517"/>
    </location>
    <ligand>
        <name>Mg(2+)</name>
        <dbReference type="ChEBI" id="CHEBI:18420"/>
    </ligand>
</feature>
<protein>
    <submittedName>
        <fullName evidence="15">Indolepyruvate decarboxylase</fullName>
    </submittedName>
</protein>
<dbReference type="InterPro" id="IPR012110">
    <property type="entry name" value="PDC/IPDC-like"/>
</dbReference>
<feature type="binding site" evidence="9">
    <location>
        <position position="490"/>
    </location>
    <ligand>
        <name>Mg(2+)</name>
        <dbReference type="ChEBI" id="CHEBI:18420"/>
    </ligand>
</feature>
<dbReference type="PIRSF" id="PIRSF036565">
    <property type="entry name" value="Pyruvt_ip_decrb"/>
    <property type="match status" value="1"/>
</dbReference>
<evidence type="ECO:0000256" key="3">
    <source>
        <dbReference type="ARBA" id="ARBA00007812"/>
    </source>
</evidence>
<evidence type="ECO:0000313" key="15">
    <source>
        <dbReference type="EMBL" id="REF84116.1"/>
    </source>
</evidence>
<name>A0A3D9YNF8_9HYPH</name>
<dbReference type="GO" id="GO:0030976">
    <property type="term" value="F:thiamine pyrophosphate binding"/>
    <property type="evidence" value="ECO:0007669"/>
    <property type="project" value="InterPro"/>
</dbReference>
<dbReference type="SUPFAM" id="SSF52518">
    <property type="entry name" value="Thiamin diphosphate-binding fold (THDP-binding)"/>
    <property type="match status" value="2"/>
</dbReference>
<keyword evidence="5" id="KW-0210">Decarboxylase</keyword>
<feature type="domain" description="Thiamine pyrophosphate enzyme TPP-binding" evidence="13">
    <location>
        <begin position="452"/>
        <end position="579"/>
    </location>
</feature>
<comment type="cofactor">
    <cofactor evidence="2">
        <name>thiamine diphosphate</name>
        <dbReference type="ChEBI" id="CHEBI:58937"/>
    </cofactor>
</comment>
<keyword evidence="8" id="KW-0456">Lyase</keyword>
<dbReference type="SUPFAM" id="SSF52467">
    <property type="entry name" value="DHS-like NAD/FAD-binding domain"/>
    <property type="match status" value="1"/>
</dbReference>
<reference evidence="15 16" key="1">
    <citation type="submission" date="2018-08" db="EMBL/GenBank/DDBJ databases">
        <title>Genomic Encyclopedia of Type Strains, Phase IV (KMG-IV): sequencing the most valuable type-strain genomes for metagenomic binning, comparative biology and taxonomic classification.</title>
        <authorList>
            <person name="Goeker M."/>
        </authorList>
    </citation>
    <scope>NUCLEOTIDE SEQUENCE [LARGE SCALE GENOMIC DNA]</scope>
    <source>
        <strain evidence="15 16">BW863</strain>
    </source>
</reference>
<evidence type="ECO:0000256" key="6">
    <source>
        <dbReference type="ARBA" id="ARBA00022842"/>
    </source>
</evidence>
<dbReference type="Proteomes" id="UP000256900">
    <property type="component" value="Unassembled WGS sequence"/>
</dbReference>
<keyword evidence="15" id="KW-0670">Pyruvate</keyword>
<evidence type="ECO:0000256" key="11">
    <source>
        <dbReference type="SAM" id="MobiDB-lite"/>
    </source>
</evidence>
<evidence type="ECO:0000256" key="4">
    <source>
        <dbReference type="ARBA" id="ARBA00022723"/>
    </source>
</evidence>
<dbReference type="EMBL" id="QUMO01000005">
    <property type="protein sequence ID" value="REF84116.1"/>
    <property type="molecule type" value="Genomic_DNA"/>
</dbReference>
<comment type="similarity">
    <text evidence="3 10">Belongs to the TPP enzyme family.</text>
</comment>
<dbReference type="InterPro" id="IPR012001">
    <property type="entry name" value="Thiamin_PyroP_enz_TPP-bd_dom"/>
</dbReference>
<keyword evidence="16" id="KW-1185">Reference proteome</keyword>
<dbReference type="Pfam" id="PF02775">
    <property type="entry name" value="TPP_enzyme_C"/>
    <property type="match status" value="1"/>
</dbReference>
<evidence type="ECO:0000256" key="7">
    <source>
        <dbReference type="ARBA" id="ARBA00023052"/>
    </source>
</evidence>